<dbReference type="Proteomes" id="UP000252477">
    <property type="component" value="Chromosome"/>
</dbReference>
<evidence type="ECO:0000313" key="5">
    <source>
        <dbReference type="EMBL" id="AXE60556.1"/>
    </source>
</evidence>
<dbReference type="PROSITE" id="PS51257">
    <property type="entry name" value="PROKAR_LIPOPROTEIN"/>
    <property type="match status" value="1"/>
</dbReference>
<dbReference type="Pfam" id="PF03305">
    <property type="entry name" value="Lipoprotein_X"/>
    <property type="match status" value="1"/>
</dbReference>
<evidence type="ECO:0000259" key="3">
    <source>
        <dbReference type="Pfam" id="PF03202"/>
    </source>
</evidence>
<dbReference type="InterPro" id="IPR004984">
    <property type="entry name" value="Mycoplasma_lipoprotein_cen_dom"/>
</dbReference>
<keyword evidence="6" id="KW-1185">Reference proteome</keyword>
<dbReference type="RefSeq" id="WP_114190675.1">
    <property type="nucleotide sequence ID" value="NZ_CP029295.1"/>
</dbReference>
<feature type="domain" description="Mycoplasma lipoprotein C-terminal" evidence="3">
    <location>
        <begin position="561"/>
        <end position="687"/>
    </location>
</feature>
<dbReference type="NCBIfam" id="NF045826">
    <property type="entry name" value="lipo_P68"/>
    <property type="match status" value="1"/>
</dbReference>
<dbReference type="InterPro" id="IPR054825">
    <property type="entry name" value="P68-like"/>
</dbReference>
<protein>
    <recommendedName>
        <fullName evidence="7">Lipoprotein</fullName>
    </recommendedName>
</protein>
<evidence type="ECO:0000259" key="4">
    <source>
        <dbReference type="Pfam" id="PF03305"/>
    </source>
</evidence>
<feature type="domain" description="Mycoplasma lipoprotein central" evidence="4">
    <location>
        <begin position="245"/>
        <end position="390"/>
    </location>
</feature>
<feature type="signal peptide" evidence="2">
    <location>
        <begin position="1"/>
        <end position="25"/>
    </location>
</feature>
<feature type="chain" id="PRO_5016278423" description="Lipoprotein" evidence="2">
    <location>
        <begin position="26"/>
        <end position="715"/>
    </location>
</feature>
<sequence>MKKINKIILGVVPFASALAVLPIAAACNSSRRYDQTEQSKLRIASGFSTSNSQGQALQGIVDTYNEWVKKNNKTAEGHKEVEVVVLPNGYNTDVLSSKLQAQDTEKFWNLVVNYPSAASLIAKYEMNLAVPEEDYNSFGISKAFKDVNKLIAGNFQNEKWVVPLSCSSEMAAIAKPLLGKLLSELTTEMGVTIDANNSKQIKAYMEYFKKADAKQKDYINGLWNGGKVKAENKDKVKEEILKLTPTISDSMFENYEDLINLAISLKKLYPSSVTNYVLGFDSLPTAINIMASSLANGDLKENYINPDPSVTITGGWDFSSFIKEGTKQYNLFKKISDLLIRGIDEGAIWVGGGGRYGSSALVNYQLAISIGSTAGYFHTYIRNSNDRKRYFVKGTKITLEDNSLELVAENDKDKNADTTAFWFKALNNSNVNSVKLSTLEKVGSRFDKQLKDAAADEKAKQIKGKDGWLVSGPAWSFKSNKVVFKYADENKQEKTIEFEGMNLGDLFKDNNSDDKNVYFLEKGAIDVKSVDKSTVVGKNDAAWISAPEIFDKNSKKHGIFSQGPSLVGIHANEKEDNATRLFIKWLFTKYEDEISLKTVIGRKETIDKYTNVSPLDAFNFTANYVSPTEEYFTKDINSEEIKKLNPANKLAFENFKKTDSDPSKYIAVEDVAAAESDALRRAITTAAGGLVTAAQSSKEITFKTFLDGILKSFKI</sequence>
<name>A0A2Z5IQT1_9BACT</name>
<comment type="similarity">
    <text evidence="1">Belongs to the MG185/MG260 family.</text>
</comment>
<evidence type="ECO:0000313" key="6">
    <source>
        <dbReference type="Proteomes" id="UP000252477"/>
    </source>
</evidence>
<dbReference type="KEGG" id="mpho:DA803_00375"/>
<evidence type="ECO:0000256" key="1">
    <source>
        <dbReference type="ARBA" id="ARBA00009031"/>
    </source>
</evidence>
<dbReference type="Pfam" id="PF03202">
    <property type="entry name" value="Lipoprotein_10"/>
    <property type="match status" value="1"/>
</dbReference>
<proteinExistence type="inferred from homology"/>
<reference evidence="5 6" key="1">
    <citation type="submission" date="2018-05" db="EMBL/GenBank/DDBJ databases">
        <title>Annotation of the Mycoplasma phocidae genome.</title>
        <authorList>
            <person name="Brown D.R."/>
            <person name="Kutish G.F."/>
            <person name="Frasca S.Jr."/>
        </authorList>
    </citation>
    <scope>NUCLEOTIDE SEQUENCE [LARGE SCALE GENOMIC DNA]</scope>
    <source>
        <strain evidence="5 6">105</strain>
    </source>
</reference>
<organism evidence="5 6">
    <name type="scientific">[Mycoplasma] phocae</name>
    <dbReference type="NCBI Taxonomy" id="142651"/>
    <lineage>
        <taxon>Bacteria</taxon>
        <taxon>Bacillati</taxon>
        <taxon>Mycoplasmatota</taxon>
        <taxon>Mycoplasmoidales</taxon>
        <taxon>Metamycoplasmataceae</taxon>
        <taxon>Metamycoplasma</taxon>
    </lineage>
</organism>
<dbReference type="AlphaFoldDB" id="A0A2Z5IQT1"/>
<keyword evidence="2" id="KW-0732">Signal</keyword>
<dbReference type="InterPro" id="IPR004890">
    <property type="entry name" value="Lipoprotein_10_C"/>
</dbReference>
<dbReference type="OrthoDB" id="393769at2"/>
<accession>A0A2Z5IQT1</accession>
<evidence type="ECO:0000256" key="2">
    <source>
        <dbReference type="SAM" id="SignalP"/>
    </source>
</evidence>
<evidence type="ECO:0008006" key="7">
    <source>
        <dbReference type="Google" id="ProtNLM"/>
    </source>
</evidence>
<dbReference type="EMBL" id="CP029295">
    <property type="protein sequence ID" value="AXE60556.1"/>
    <property type="molecule type" value="Genomic_DNA"/>
</dbReference>
<gene>
    <name evidence="5" type="ORF">DA803_00375</name>
</gene>